<organism evidence="1 2">
    <name type="scientific">Sinanodonta woodiana</name>
    <name type="common">Chinese pond mussel</name>
    <name type="synonym">Anodonta woodiana</name>
    <dbReference type="NCBI Taxonomy" id="1069815"/>
    <lineage>
        <taxon>Eukaryota</taxon>
        <taxon>Metazoa</taxon>
        <taxon>Spiralia</taxon>
        <taxon>Lophotrochozoa</taxon>
        <taxon>Mollusca</taxon>
        <taxon>Bivalvia</taxon>
        <taxon>Autobranchia</taxon>
        <taxon>Heteroconchia</taxon>
        <taxon>Palaeoheterodonta</taxon>
        <taxon>Unionida</taxon>
        <taxon>Unionoidea</taxon>
        <taxon>Unionidae</taxon>
        <taxon>Unioninae</taxon>
        <taxon>Sinanodonta</taxon>
    </lineage>
</organism>
<dbReference type="AlphaFoldDB" id="A0ABD3X6T3"/>
<evidence type="ECO:0000313" key="1">
    <source>
        <dbReference type="EMBL" id="KAL3881957.1"/>
    </source>
</evidence>
<keyword evidence="2" id="KW-1185">Reference proteome</keyword>
<gene>
    <name evidence="1" type="ORF">ACJMK2_028339</name>
</gene>
<comment type="caution">
    <text evidence="1">The sequence shown here is derived from an EMBL/GenBank/DDBJ whole genome shotgun (WGS) entry which is preliminary data.</text>
</comment>
<dbReference type="Proteomes" id="UP001634394">
    <property type="component" value="Unassembled WGS sequence"/>
</dbReference>
<reference evidence="1 2" key="1">
    <citation type="submission" date="2024-11" db="EMBL/GenBank/DDBJ databases">
        <title>Chromosome-level genome assembly of the freshwater bivalve Anodonta woodiana.</title>
        <authorList>
            <person name="Chen X."/>
        </authorList>
    </citation>
    <scope>NUCLEOTIDE SEQUENCE [LARGE SCALE GENOMIC DNA]</scope>
    <source>
        <strain evidence="1">MN2024</strain>
        <tissue evidence="1">Gills</tissue>
    </source>
</reference>
<evidence type="ECO:0000313" key="2">
    <source>
        <dbReference type="Proteomes" id="UP001634394"/>
    </source>
</evidence>
<accession>A0ABD3X6T3</accession>
<name>A0ABD3X6T3_SINWO</name>
<protein>
    <submittedName>
        <fullName evidence="1">Uncharacterized protein</fullName>
    </submittedName>
</protein>
<dbReference type="EMBL" id="JBJQND010000003">
    <property type="protein sequence ID" value="KAL3881957.1"/>
    <property type="molecule type" value="Genomic_DNA"/>
</dbReference>
<proteinExistence type="predicted"/>
<sequence length="115" mass="13228">MPLKRKSPTWFNHAVKKVQLTDSRIRSIDHQKHQHGSGATLISDIVYQATIDQITQQVVRPITTVNTTQVDNKLEHDMEMRRRTTRLQPPAILSHQGRSTFSNTHTERIIQHSVG</sequence>